<gene>
    <name evidence="1" type="ORF">O181_037083</name>
</gene>
<evidence type="ECO:0000313" key="2">
    <source>
        <dbReference type="Proteomes" id="UP000765509"/>
    </source>
</evidence>
<dbReference type="Proteomes" id="UP000765509">
    <property type="component" value="Unassembled WGS sequence"/>
</dbReference>
<comment type="caution">
    <text evidence="1">The sequence shown here is derived from an EMBL/GenBank/DDBJ whole genome shotgun (WGS) entry which is preliminary data.</text>
</comment>
<accession>A0A9Q3DAQ0</accession>
<sequence length="202" mass="22687">MASGNPHRPPAQFKGKISQSSIHPVLKDAGVVLIGYYIPLCTIFAQQCNGDAFRSQNTSPTLNEDSSAHQSCNPWPLSEGHPRTPTTWFCRRWVGNSVRIIPRAIPRGYSSFNKFSRQKVLQYSLESSIHPYRQQSIVPVCPWDNSYSTVGIQSHSSICKMARTVLTQFRQYSWMIHLPGSASPFSHILATFHHLGTFSPVN</sequence>
<protein>
    <submittedName>
        <fullName evidence="1">Uncharacterized protein</fullName>
    </submittedName>
</protein>
<name>A0A9Q3DAQ0_9BASI</name>
<organism evidence="1 2">
    <name type="scientific">Austropuccinia psidii MF-1</name>
    <dbReference type="NCBI Taxonomy" id="1389203"/>
    <lineage>
        <taxon>Eukaryota</taxon>
        <taxon>Fungi</taxon>
        <taxon>Dikarya</taxon>
        <taxon>Basidiomycota</taxon>
        <taxon>Pucciniomycotina</taxon>
        <taxon>Pucciniomycetes</taxon>
        <taxon>Pucciniales</taxon>
        <taxon>Sphaerophragmiaceae</taxon>
        <taxon>Austropuccinia</taxon>
    </lineage>
</organism>
<reference evidence="1" key="1">
    <citation type="submission" date="2021-03" db="EMBL/GenBank/DDBJ databases">
        <title>Draft genome sequence of rust myrtle Austropuccinia psidii MF-1, a brazilian biotype.</title>
        <authorList>
            <person name="Quecine M.C."/>
            <person name="Pachon D.M.R."/>
            <person name="Bonatelli M.L."/>
            <person name="Correr F.H."/>
            <person name="Franceschini L.M."/>
            <person name="Leite T.F."/>
            <person name="Margarido G.R.A."/>
            <person name="Almeida C.A."/>
            <person name="Ferrarezi J.A."/>
            <person name="Labate C.A."/>
        </authorList>
    </citation>
    <scope>NUCLEOTIDE SEQUENCE</scope>
    <source>
        <strain evidence="1">MF-1</strain>
    </source>
</reference>
<keyword evidence="2" id="KW-1185">Reference proteome</keyword>
<evidence type="ECO:0000313" key="1">
    <source>
        <dbReference type="EMBL" id="MBW0497368.1"/>
    </source>
</evidence>
<proteinExistence type="predicted"/>
<dbReference type="EMBL" id="AVOT02014147">
    <property type="protein sequence ID" value="MBW0497368.1"/>
    <property type="molecule type" value="Genomic_DNA"/>
</dbReference>
<dbReference type="AlphaFoldDB" id="A0A9Q3DAQ0"/>